<protein>
    <recommendedName>
        <fullName evidence="5">DUF4890 domain-containing protein</fullName>
    </recommendedName>
</protein>
<dbReference type="EMBL" id="JAPCHZ010000013">
    <property type="protein sequence ID" value="MCW4453180.1"/>
    <property type="molecule type" value="Genomic_DNA"/>
</dbReference>
<sequence>MKKLVLTAAFFLAFTTTAFAQQRNQDGPPKKPTTEQMMQRFDNLNLSSSQKRKLQALFNEREAKFEKNKPNSFAKNGERPTKNNANNSEFKAKMDKERAEFDKKIKKILTNDQYAKFKAQQPQRMGMKKDKNSFDKTEHPKTDKRRG</sequence>
<evidence type="ECO:0008006" key="5">
    <source>
        <dbReference type="Google" id="ProtNLM"/>
    </source>
</evidence>
<gene>
    <name evidence="3" type="ORF">OK344_13345</name>
</gene>
<feature type="compositionally biased region" description="Basic and acidic residues" evidence="1">
    <location>
        <begin position="127"/>
        <end position="141"/>
    </location>
</feature>
<proteinExistence type="predicted"/>
<dbReference type="Proteomes" id="UP001209107">
    <property type="component" value="Unassembled WGS sequence"/>
</dbReference>
<feature type="chain" id="PRO_5045603320" description="DUF4890 domain-containing protein" evidence="2">
    <location>
        <begin position="21"/>
        <end position="147"/>
    </location>
</feature>
<dbReference type="RefSeq" id="WP_265145222.1">
    <property type="nucleotide sequence ID" value="NZ_JAPCHZ010000013.1"/>
</dbReference>
<feature type="region of interest" description="Disordered" evidence="1">
    <location>
        <begin position="65"/>
        <end position="91"/>
    </location>
</feature>
<name>A0ABT3JQY0_9FLAO</name>
<evidence type="ECO:0000256" key="2">
    <source>
        <dbReference type="SAM" id="SignalP"/>
    </source>
</evidence>
<evidence type="ECO:0000313" key="3">
    <source>
        <dbReference type="EMBL" id="MCW4453180.1"/>
    </source>
</evidence>
<evidence type="ECO:0000313" key="4">
    <source>
        <dbReference type="Proteomes" id="UP001209107"/>
    </source>
</evidence>
<comment type="caution">
    <text evidence="3">The sequence shown here is derived from an EMBL/GenBank/DDBJ whole genome shotgun (WGS) entry which is preliminary data.</text>
</comment>
<accession>A0ABT3JQY0</accession>
<dbReference type="Gene3D" id="1.20.120.1490">
    <property type="match status" value="1"/>
</dbReference>
<feature type="signal peptide" evidence="2">
    <location>
        <begin position="1"/>
        <end position="20"/>
    </location>
</feature>
<keyword evidence="2" id="KW-0732">Signal</keyword>
<organism evidence="3 4">
    <name type="scientific">Kaistella yananensis</name>
    <dbReference type="NCBI Taxonomy" id="2989820"/>
    <lineage>
        <taxon>Bacteria</taxon>
        <taxon>Pseudomonadati</taxon>
        <taxon>Bacteroidota</taxon>
        <taxon>Flavobacteriia</taxon>
        <taxon>Flavobacteriales</taxon>
        <taxon>Weeksellaceae</taxon>
        <taxon>Chryseobacterium group</taxon>
        <taxon>Kaistella</taxon>
    </lineage>
</organism>
<feature type="region of interest" description="Disordered" evidence="1">
    <location>
        <begin position="112"/>
        <end position="147"/>
    </location>
</feature>
<reference evidence="3 4" key="1">
    <citation type="submission" date="2022-10" db="EMBL/GenBank/DDBJ databases">
        <title>Kaistella sp. BT-6-1-3.</title>
        <authorList>
            <person name="Ai J."/>
            <person name="Deng Z."/>
        </authorList>
    </citation>
    <scope>NUCLEOTIDE SEQUENCE [LARGE SCALE GENOMIC DNA]</scope>
    <source>
        <strain evidence="3 4">BT6-1-3</strain>
    </source>
</reference>
<evidence type="ECO:0000256" key="1">
    <source>
        <dbReference type="SAM" id="MobiDB-lite"/>
    </source>
</evidence>
<keyword evidence="4" id="KW-1185">Reference proteome</keyword>